<gene>
    <name evidence="4" type="ORF">HNP52_004086</name>
</gene>
<name>A0A7W7K4P2_9SPHN</name>
<dbReference type="PANTHER" id="PTHR30570">
    <property type="entry name" value="PERIPLASMIC PHOSPHATE BINDING COMPONENT OF PHOSPHATE ABC TRANSPORTER"/>
    <property type="match status" value="1"/>
</dbReference>
<keyword evidence="1 2" id="KW-0732">Signal</keyword>
<reference evidence="4 5" key="1">
    <citation type="submission" date="2020-08" db="EMBL/GenBank/DDBJ databases">
        <title>Functional genomics of gut bacteria from endangered species of beetles.</title>
        <authorList>
            <person name="Carlos-Shanley C."/>
        </authorList>
    </citation>
    <scope>NUCLEOTIDE SEQUENCE [LARGE SCALE GENOMIC DNA]</scope>
    <source>
        <strain evidence="4 5">S00224</strain>
    </source>
</reference>
<dbReference type="PANTHER" id="PTHR30570:SF1">
    <property type="entry name" value="PHOSPHATE-BINDING PROTEIN PSTS"/>
    <property type="match status" value="1"/>
</dbReference>
<evidence type="ECO:0000259" key="3">
    <source>
        <dbReference type="Pfam" id="PF12849"/>
    </source>
</evidence>
<organism evidence="4 5">
    <name type="scientific">Sphingomonas kyeonggiensis</name>
    <dbReference type="NCBI Taxonomy" id="1268553"/>
    <lineage>
        <taxon>Bacteria</taxon>
        <taxon>Pseudomonadati</taxon>
        <taxon>Pseudomonadota</taxon>
        <taxon>Alphaproteobacteria</taxon>
        <taxon>Sphingomonadales</taxon>
        <taxon>Sphingomonadaceae</taxon>
        <taxon>Sphingomonas</taxon>
    </lineage>
</organism>
<evidence type="ECO:0000313" key="5">
    <source>
        <dbReference type="Proteomes" id="UP000575241"/>
    </source>
</evidence>
<dbReference type="PROSITE" id="PS51257">
    <property type="entry name" value="PROKAR_LIPOPROTEIN"/>
    <property type="match status" value="1"/>
</dbReference>
<keyword evidence="5" id="KW-1185">Reference proteome</keyword>
<dbReference type="AlphaFoldDB" id="A0A7W7K4P2"/>
<dbReference type="Proteomes" id="UP000575241">
    <property type="component" value="Unassembled WGS sequence"/>
</dbReference>
<dbReference type="EMBL" id="JACHLN010000004">
    <property type="protein sequence ID" value="MBB4840989.1"/>
    <property type="molecule type" value="Genomic_DNA"/>
</dbReference>
<dbReference type="SUPFAM" id="SSF53850">
    <property type="entry name" value="Periplasmic binding protein-like II"/>
    <property type="match status" value="1"/>
</dbReference>
<dbReference type="Pfam" id="PF12849">
    <property type="entry name" value="PBP_like_2"/>
    <property type="match status" value="1"/>
</dbReference>
<sequence length="342" mass="36031">MLRRTSAVTLAALLLASCNTSPSAITATGSATVFPFTKAVGEAFVKKDKKQPMPEIAAVGTGEGARAFCKPVNGKAPDLLDASRRMTRVEFNACNAAGAGDILEIRIGLDGLALAGSVQGPKLELTSQDIYLALAANPRGKPNTAKTWHDVNARLPAIPILVLGHPKGSGTREMFEALILRVGCLAAMPQASELLKSPDPSQFDVACQRVRTDGAYVEKGEDDAEIVSALKQNPNALGLFGYARLEQNAAALRGVPIDGIAPDAKTISGGQYPGARTLFLYVRKARLKELPALKDFLKLYLEMAAPGGPLTAIGLVALPDGTRKKAAEALENEYPLEASELS</sequence>
<dbReference type="Gene3D" id="3.40.190.10">
    <property type="entry name" value="Periplasmic binding protein-like II"/>
    <property type="match status" value="2"/>
</dbReference>
<feature type="chain" id="PRO_5030564030" evidence="2">
    <location>
        <begin position="27"/>
        <end position="342"/>
    </location>
</feature>
<dbReference type="InterPro" id="IPR050811">
    <property type="entry name" value="Phosphate_ABC_transporter"/>
</dbReference>
<comment type="caution">
    <text evidence="4">The sequence shown here is derived from an EMBL/GenBank/DDBJ whole genome shotgun (WGS) entry which is preliminary data.</text>
</comment>
<accession>A0A7W7K4P2</accession>
<evidence type="ECO:0000256" key="2">
    <source>
        <dbReference type="SAM" id="SignalP"/>
    </source>
</evidence>
<feature type="signal peptide" evidence="2">
    <location>
        <begin position="1"/>
        <end position="26"/>
    </location>
</feature>
<dbReference type="RefSeq" id="WP_184169888.1">
    <property type="nucleotide sequence ID" value="NZ_JACHLN010000004.1"/>
</dbReference>
<evidence type="ECO:0000313" key="4">
    <source>
        <dbReference type="EMBL" id="MBB4840989.1"/>
    </source>
</evidence>
<protein>
    <submittedName>
        <fullName evidence="4">Phosphate transport system substrate-binding protein</fullName>
    </submittedName>
</protein>
<proteinExistence type="predicted"/>
<feature type="domain" description="PBP" evidence="3">
    <location>
        <begin position="21"/>
        <end position="298"/>
    </location>
</feature>
<dbReference type="InterPro" id="IPR024370">
    <property type="entry name" value="PBP_domain"/>
</dbReference>
<evidence type="ECO:0000256" key="1">
    <source>
        <dbReference type="ARBA" id="ARBA00022729"/>
    </source>
</evidence>